<keyword evidence="5 7" id="KW-0071">Autoinducer synthesis</keyword>
<dbReference type="EMBL" id="FOXA01000006">
    <property type="protein sequence ID" value="SFP42298.1"/>
    <property type="molecule type" value="Genomic_DNA"/>
</dbReference>
<reference evidence="9 10" key="1">
    <citation type="submission" date="2016-10" db="EMBL/GenBank/DDBJ databases">
        <authorList>
            <person name="de Groot N.N."/>
        </authorList>
    </citation>
    <scope>NUCLEOTIDE SEQUENCE [LARGE SCALE GENOMIC DNA]</scope>
    <source>
        <strain evidence="9 10">DSM 19547</strain>
    </source>
</reference>
<dbReference type="GO" id="GO:0009372">
    <property type="term" value="P:quorum sensing"/>
    <property type="evidence" value="ECO:0007669"/>
    <property type="project" value="UniProtKB-UniRule"/>
</dbReference>
<keyword evidence="4" id="KW-0949">S-adenosyl-L-methionine</keyword>
<dbReference type="PROSITE" id="PS00949">
    <property type="entry name" value="AUTOINDUCER_SYNTH_1"/>
    <property type="match status" value="1"/>
</dbReference>
<comment type="catalytic activity">
    <reaction evidence="6">
        <text>a fatty acyl-[ACP] + S-adenosyl-L-methionine = an N-acyl-L-homoserine lactone + S-methyl-5'-thioadenosine + holo-[ACP] + H(+)</text>
        <dbReference type="Rhea" id="RHEA:10096"/>
        <dbReference type="Rhea" id="RHEA-COMP:9685"/>
        <dbReference type="Rhea" id="RHEA-COMP:14125"/>
        <dbReference type="ChEBI" id="CHEBI:15378"/>
        <dbReference type="ChEBI" id="CHEBI:17509"/>
        <dbReference type="ChEBI" id="CHEBI:55474"/>
        <dbReference type="ChEBI" id="CHEBI:59789"/>
        <dbReference type="ChEBI" id="CHEBI:64479"/>
        <dbReference type="ChEBI" id="CHEBI:138651"/>
        <dbReference type="EC" id="2.3.1.184"/>
    </reaction>
</comment>
<evidence type="ECO:0000256" key="3">
    <source>
        <dbReference type="ARBA" id="ARBA00022679"/>
    </source>
</evidence>
<evidence type="ECO:0000256" key="1">
    <source>
        <dbReference type="ARBA" id="ARBA00012340"/>
    </source>
</evidence>
<dbReference type="GO" id="GO:0061579">
    <property type="term" value="F:N-acyl homoserine lactone synthase activity"/>
    <property type="evidence" value="ECO:0007669"/>
    <property type="project" value="UniProtKB-EC"/>
</dbReference>
<evidence type="ECO:0000313" key="9">
    <source>
        <dbReference type="EMBL" id="SFP42298.1"/>
    </source>
</evidence>
<feature type="compositionally biased region" description="Basic and acidic residues" evidence="8">
    <location>
        <begin position="43"/>
        <end position="52"/>
    </location>
</feature>
<organism evidence="9 10">
    <name type="scientific">Tranquillimonas alkanivorans</name>
    <dbReference type="NCBI Taxonomy" id="441119"/>
    <lineage>
        <taxon>Bacteria</taxon>
        <taxon>Pseudomonadati</taxon>
        <taxon>Pseudomonadota</taxon>
        <taxon>Alphaproteobacteria</taxon>
        <taxon>Rhodobacterales</taxon>
        <taxon>Roseobacteraceae</taxon>
        <taxon>Tranquillimonas</taxon>
    </lineage>
</organism>
<dbReference type="RefSeq" id="WP_093420900.1">
    <property type="nucleotide sequence ID" value="NZ_FOXA01000006.1"/>
</dbReference>
<dbReference type="GO" id="GO:0007165">
    <property type="term" value="P:signal transduction"/>
    <property type="evidence" value="ECO:0007669"/>
    <property type="project" value="TreeGrafter"/>
</dbReference>
<dbReference type="OrthoDB" id="6169313at2"/>
<proteinExistence type="inferred from homology"/>
<evidence type="ECO:0000256" key="5">
    <source>
        <dbReference type="ARBA" id="ARBA00022929"/>
    </source>
</evidence>
<gene>
    <name evidence="9" type="ORF">SAMN04488047_106106</name>
</gene>
<dbReference type="PANTHER" id="PTHR39322">
    <property type="entry name" value="ACYL-HOMOSERINE-LACTONE SYNTHASE"/>
    <property type="match status" value="1"/>
</dbReference>
<keyword evidence="2 7" id="KW-0673">Quorum sensing</keyword>
<comment type="similarity">
    <text evidence="7">Belongs to the autoinducer synthase family.</text>
</comment>
<evidence type="ECO:0000256" key="4">
    <source>
        <dbReference type="ARBA" id="ARBA00022691"/>
    </source>
</evidence>
<evidence type="ECO:0000313" key="10">
    <source>
        <dbReference type="Proteomes" id="UP000199356"/>
    </source>
</evidence>
<name>A0A1I5Q7G0_9RHOB</name>
<dbReference type="InterPro" id="IPR001690">
    <property type="entry name" value="Autoind_synthase"/>
</dbReference>
<keyword evidence="10" id="KW-1185">Reference proteome</keyword>
<evidence type="ECO:0000256" key="7">
    <source>
        <dbReference type="PROSITE-ProRule" id="PRU00533"/>
    </source>
</evidence>
<evidence type="ECO:0000256" key="8">
    <source>
        <dbReference type="SAM" id="MobiDB-lite"/>
    </source>
</evidence>
<evidence type="ECO:0000256" key="6">
    <source>
        <dbReference type="ARBA" id="ARBA00048576"/>
    </source>
</evidence>
<dbReference type="STRING" id="441119.SAMN04488047_106106"/>
<dbReference type="AlphaFoldDB" id="A0A1I5Q7G0"/>
<keyword evidence="3" id="KW-0808">Transferase</keyword>
<dbReference type="EC" id="2.3.1.184" evidence="1"/>
<evidence type="ECO:0000256" key="2">
    <source>
        <dbReference type="ARBA" id="ARBA00022654"/>
    </source>
</evidence>
<protein>
    <recommendedName>
        <fullName evidence="1">acyl-homoserine-lactone synthase</fullName>
        <ecNumber evidence="1">2.3.1.184</ecNumber>
    </recommendedName>
</protein>
<dbReference type="SUPFAM" id="SSF55729">
    <property type="entry name" value="Acyl-CoA N-acyltransferases (Nat)"/>
    <property type="match status" value="1"/>
</dbReference>
<dbReference type="InterPro" id="IPR016181">
    <property type="entry name" value="Acyl_CoA_acyltransferase"/>
</dbReference>
<dbReference type="PROSITE" id="PS51187">
    <property type="entry name" value="AUTOINDUCER_SYNTH_2"/>
    <property type="match status" value="1"/>
</dbReference>
<accession>A0A1I5Q7G0</accession>
<dbReference type="InterPro" id="IPR018311">
    <property type="entry name" value="Autoind_synth_CS"/>
</dbReference>
<sequence length="278" mass="30564">MRQDVIRNSGHEAVTAAVPKGAASPDRDRARANVLPQGGESADPTRKNKRTEGELSTAILSFENLHLHGELFVKFLKARREAFIVKNDWDLSEVSGMEYDQYDTPASRWIVVHQDGEVLAGIRLTPSTTYCGIYTYMIRDAQRGLLDSIPPNLLDFEAPVEPDVWESSRVFVVGDVPAALRMRVQAMMMQGMIEAARQSGGRVILGLVPAVWSRWIGRLKLHAVPAGPVIDIDGWKTQVAMMTLDATAEEAAAIESRLRRQPVPGAARAAGSRHDALT</sequence>
<dbReference type="Pfam" id="PF00765">
    <property type="entry name" value="Autoind_synth"/>
    <property type="match status" value="1"/>
</dbReference>
<feature type="region of interest" description="Disordered" evidence="8">
    <location>
        <begin position="17"/>
        <end position="52"/>
    </location>
</feature>
<dbReference type="Gene3D" id="3.40.630.30">
    <property type="match status" value="1"/>
</dbReference>
<dbReference type="PANTHER" id="PTHR39322:SF1">
    <property type="entry name" value="ISOVALERYL-HOMOSERINE LACTONE SYNTHASE"/>
    <property type="match status" value="1"/>
</dbReference>
<dbReference type="Proteomes" id="UP000199356">
    <property type="component" value="Unassembled WGS sequence"/>
</dbReference>